<evidence type="ECO:0000256" key="2">
    <source>
        <dbReference type="ARBA" id="ARBA00005426"/>
    </source>
</evidence>
<dbReference type="CDD" id="cd00756">
    <property type="entry name" value="MoaE"/>
    <property type="match status" value="1"/>
</dbReference>
<sequence>MIPRVYIGYEWFGVESILAEYKVPPSCGASSIFIGIPRSAPEDGDVRELHYEAYPEMALKEMEKIRKETLEKFGVEEVFIHHKLGVVPVGEQSFLVVVFGGHRDETFKACRYAVDETKKRAPIWKKEIFSSGRGEWVLGA</sequence>
<dbReference type="SUPFAM" id="SSF54690">
    <property type="entry name" value="Molybdopterin synthase subunit MoaE"/>
    <property type="match status" value="1"/>
</dbReference>
<evidence type="ECO:0000256" key="11">
    <source>
        <dbReference type="ARBA" id="ARBA00049878"/>
    </source>
</evidence>
<dbReference type="PANTHER" id="PTHR23404">
    <property type="entry name" value="MOLYBDOPTERIN SYNTHASE RELATED"/>
    <property type="match status" value="1"/>
</dbReference>
<dbReference type="GO" id="GO:0030366">
    <property type="term" value="F:molybdopterin synthase activity"/>
    <property type="evidence" value="ECO:0007669"/>
    <property type="project" value="UniProtKB-EC"/>
</dbReference>
<evidence type="ECO:0000256" key="4">
    <source>
        <dbReference type="ARBA" id="ARBA00013858"/>
    </source>
</evidence>
<evidence type="ECO:0000313" key="13">
    <source>
        <dbReference type="Proteomes" id="UP000267841"/>
    </source>
</evidence>
<dbReference type="RefSeq" id="WP_121012472.1">
    <property type="nucleotide sequence ID" value="NZ_RCCJ01000001.1"/>
</dbReference>
<dbReference type="InterPro" id="IPR036563">
    <property type="entry name" value="MoaE_sf"/>
</dbReference>
<evidence type="ECO:0000256" key="8">
    <source>
        <dbReference type="ARBA" id="ARBA00030407"/>
    </source>
</evidence>
<keyword evidence="5" id="KW-0501">Molybdenum cofactor biosynthesis</keyword>
<gene>
    <name evidence="12" type="ORF">BCF55_1595</name>
</gene>
<dbReference type="Pfam" id="PF02391">
    <property type="entry name" value="MoaE"/>
    <property type="match status" value="1"/>
</dbReference>
<comment type="catalytic activity">
    <reaction evidence="11">
        <text>2 [molybdopterin-synthase sulfur-carrier protein]-C-terminal-Gly-aminoethanethioate + cyclic pyranopterin phosphate + H2O = molybdopterin + 2 [molybdopterin-synthase sulfur-carrier protein]-C-terminal Gly-Gly + 2 H(+)</text>
        <dbReference type="Rhea" id="RHEA:26333"/>
        <dbReference type="Rhea" id="RHEA-COMP:12202"/>
        <dbReference type="Rhea" id="RHEA-COMP:19907"/>
        <dbReference type="ChEBI" id="CHEBI:15377"/>
        <dbReference type="ChEBI" id="CHEBI:15378"/>
        <dbReference type="ChEBI" id="CHEBI:58698"/>
        <dbReference type="ChEBI" id="CHEBI:59648"/>
        <dbReference type="ChEBI" id="CHEBI:90778"/>
        <dbReference type="ChEBI" id="CHEBI:232372"/>
        <dbReference type="EC" id="2.8.1.12"/>
    </reaction>
</comment>
<comment type="similarity">
    <text evidence="2">Belongs to the MoaE family.</text>
</comment>
<dbReference type="InterPro" id="IPR003448">
    <property type="entry name" value="Mopterin_biosynth_MoaE"/>
</dbReference>
<dbReference type="EMBL" id="RCCJ01000001">
    <property type="protein sequence ID" value="RLJ71296.1"/>
    <property type="molecule type" value="Genomic_DNA"/>
</dbReference>
<evidence type="ECO:0000256" key="5">
    <source>
        <dbReference type="ARBA" id="ARBA00023150"/>
    </source>
</evidence>
<evidence type="ECO:0000256" key="1">
    <source>
        <dbReference type="ARBA" id="ARBA00005046"/>
    </source>
</evidence>
<evidence type="ECO:0000256" key="3">
    <source>
        <dbReference type="ARBA" id="ARBA00011950"/>
    </source>
</evidence>
<evidence type="ECO:0000256" key="6">
    <source>
        <dbReference type="ARBA" id="ARBA00026066"/>
    </source>
</evidence>
<dbReference type="Gene3D" id="3.90.1170.40">
    <property type="entry name" value="Molybdopterin biosynthesis MoaE subunit"/>
    <property type="match status" value="1"/>
</dbReference>
<dbReference type="EC" id="2.8.1.12" evidence="3"/>
<dbReference type="AlphaFoldDB" id="A0A497XQN3"/>
<accession>A0A497XQN3</accession>
<dbReference type="GO" id="GO:0006777">
    <property type="term" value="P:Mo-molybdopterin cofactor biosynthetic process"/>
    <property type="evidence" value="ECO:0007669"/>
    <property type="project" value="UniProtKB-KW"/>
</dbReference>
<proteinExistence type="inferred from homology"/>
<name>A0A497XQN3_9AQUI</name>
<comment type="pathway">
    <text evidence="1">Cofactor biosynthesis; molybdopterin biosynthesis.</text>
</comment>
<protein>
    <recommendedName>
        <fullName evidence="4">Molybdopterin synthase catalytic subunit</fullName>
        <ecNumber evidence="3">2.8.1.12</ecNumber>
    </recommendedName>
    <alternativeName>
        <fullName evidence="9">MPT synthase subunit 2</fullName>
    </alternativeName>
    <alternativeName>
        <fullName evidence="7">Molybdenum cofactor biosynthesis protein E</fullName>
    </alternativeName>
    <alternativeName>
        <fullName evidence="8">Molybdopterin-converting factor large subunit</fullName>
    </alternativeName>
    <alternativeName>
        <fullName evidence="10">Molybdopterin-converting factor subunit 2</fullName>
    </alternativeName>
</protein>
<evidence type="ECO:0000256" key="10">
    <source>
        <dbReference type="ARBA" id="ARBA00032474"/>
    </source>
</evidence>
<organism evidence="12 13">
    <name type="scientific">Hydrogenivirga caldilitoris</name>
    <dbReference type="NCBI Taxonomy" id="246264"/>
    <lineage>
        <taxon>Bacteria</taxon>
        <taxon>Pseudomonadati</taxon>
        <taxon>Aquificota</taxon>
        <taxon>Aquificia</taxon>
        <taxon>Aquificales</taxon>
        <taxon>Aquificaceae</taxon>
        <taxon>Hydrogenivirga</taxon>
    </lineage>
</organism>
<comment type="caution">
    <text evidence="12">The sequence shown here is derived from an EMBL/GenBank/DDBJ whole genome shotgun (WGS) entry which is preliminary data.</text>
</comment>
<evidence type="ECO:0000313" key="12">
    <source>
        <dbReference type="EMBL" id="RLJ71296.1"/>
    </source>
</evidence>
<reference evidence="12 13" key="1">
    <citation type="submission" date="2018-10" db="EMBL/GenBank/DDBJ databases">
        <title>Genomic Encyclopedia of Archaeal and Bacterial Type Strains, Phase II (KMG-II): from individual species to whole genera.</title>
        <authorList>
            <person name="Goeker M."/>
        </authorList>
    </citation>
    <scope>NUCLEOTIDE SEQUENCE [LARGE SCALE GENOMIC DNA]</scope>
    <source>
        <strain evidence="12 13">DSM 16510</strain>
    </source>
</reference>
<dbReference type="OrthoDB" id="9803224at2"/>
<evidence type="ECO:0000256" key="7">
    <source>
        <dbReference type="ARBA" id="ARBA00029745"/>
    </source>
</evidence>
<comment type="subunit">
    <text evidence="6">Heterotetramer of 2 MoaD subunits and 2 MoaE subunits. Also stable as homodimer. The enzyme changes between these two forms during catalysis.</text>
</comment>
<evidence type="ECO:0000256" key="9">
    <source>
        <dbReference type="ARBA" id="ARBA00030781"/>
    </source>
</evidence>
<dbReference type="Proteomes" id="UP000267841">
    <property type="component" value="Unassembled WGS sequence"/>
</dbReference>
<keyword evidence="13" id="KW-1185">Reference proteome</keyword>